<evidence type="ECO:0000313" key="2">
    <source>
        <dbReference type="EMBL" id="MFD2831575.1"/>
    </source>
</evidence>
<comment type="caution">
    <text evidence="2">The sequence shown here is derived from an EMBL/GenBank/DDBJ whole genome shotgun (WGS) entry which is preliminary data.</text>
</comment>
<dbReference type="Proteomes" id="UP001597519">
    <property type="component" value="Unassembled WGS sequence"/>
</dbReference>
<sequence>MGNIFSIEGPVYRFLYRVVDLLLLNLLFILCCIPVITIGASMTALFSMTLRMVRDEDGGLVTGFLKAFRKNFKQSTVIWGILFFAGSLLAINFYLLIFYTGGLSLLILMGLIIFTVIFCMYLALIFPYLARYEGTIKQALINVFKIGTTNIYMVLSITVLIAGPMILMFFSPLWMVAKLYIDTFIGFSLLAYLISFIIRNTFDKYETN</sequence>
<proteinExistence type="predicted"/>
<dbReference type="InterPro" id="IPR006938">
    <property type="entry name" value="DUF624"/>
</dbReference>
<reference evidence="3" key="1">
    <citation type="journal article" date="2019" name="Int. J. Syst. Evol. Microbiol.">
        <title>The Global Catalogue of Microorganisms (GCM) 10K type strain sequencing project: providing services to taxonomists for standard genome sequencing and annotation.</title>
        <authorList>
            <consortium name="The Broad Institute Genomics Platform"/>
            <consortium name="The Broad Institute Genome Sequencing Center for Infectious Disease"/>
            <person name="Wu L."/>
            <person name="Ma J."/>
        </authorList>
    </citation>
    <scope>NUCLEOTIDE SEQUENCE [LARGE SCALE GENOMIC DNA]</scope>
    <source>
        <strain evidence="3">KCTC 33575</strain>
    </source>
</reference>
<protein>
    <submittedName>
        <fullName evidence="2">YesL family protein</fullName>
    </submittedName>
</protein>
<keyword evidence="1" id="KW-0472">Membrane</keyword>
<feature type="transmembrane region" description="Helical" evidence="1">
    <location>
        <begin position="105"/>
        <end position="130"/>
    </location>
</feature>
<accession>A0ABW5WXK6</accession>
<feature type="transmembrane region" description="Helical" evidence="1">
    <location>
        <begin position="22"/>
        <end position="46"/>
    </location>
</feature>
<dbReference type="RefSeq" id="WP_377775898.1">
    <property type="nucleotide sequence ID" value="NZ_JBHUOQ010000005.1"/>
</dbReference>
<keyword evidence="1" id="KW-0812">Transmembrane</keyword>
<gene>
    <name evidence="2" type="ORF">ACFSX4_13945</name>
</gene>
<feature type="transmembrane region" description="Helical" evidence="1">
    <location>
        <begin position="179"/>
        <end position="198"/>
    </location>
</feature>
<evidence type="ECO:0000256" key="1">
    <source>
        <dbReference type="SAM" id="Phobius"/>
    </source>
</evidence>
<organism evidence="2 3">
    <name type="scientific">Corticicoccus populi</name>
    <dbReference type="NCBI Taxonomy" id="1812821"/>
    <lineage>
        <taxon>Bacteria</taxon>
        <taxon>Bacillati</taxon>
        <taxon>Bacillota</taxon>
        <taxon>Bacilli</taxon>
        <taxon>Bacillales</taxon>
        <taxon>Staphylococcaceae</taxon>
        <taxon>Corticicoccus</taxon>
    </lineage>
</organism>
<keyword evidence="1" id="KW-1133">Transmembrane helix</keyword>
<dbReference type="EMBL" id="JBHUOQ010000005">
    <property type="protein sequence ID" value="MFD2831575.1"/>
    <property type="molecule type" value="Genomic_DNA"/>
</dbReference>
<evidence type="ECO:0000313" key="3">
    <source>
        <dbReference type="Proteomes" id="UP001597519"/>
    </source>
</evidence>
<name>A0ABW5WXK6_9STAP</name>
<keyword evidence="3" id="KW-1185">Reference proteome</keyword>
<dbReference type="Pfam" id="PF04854">
    <property type="entry name" value="DUF624"/>
    <property type="match status" value="1"/>
</dbReference>
<feature type="transmembrane region" description="Helical" evidence="1">
    <location>
        <begin position="76"/>
        <end position="99"/>
    </location>
</feature>
<feature type="transmembrane region" description="Helical" evidence="1">
    <location>
        <begin position="151"/>
        <end position="173"/>
    </location>
</feature>